<dbReference type="EMBL" id="BMNC01000003">
    <property type="protein sequence ID" value="GGM88473.1"/>
    <property type="molecule type" value="Genomic_DNA"/>
</dbReference>
<dbReference type="InterPro" id="IPR050482">
    <property type="entry name" value="Sensor_HK_TwoCompSys"/>
</dbReference>
<evidence type="ECO:0000256" key="8">
    <source>
        <dbReference type="ARBA" id="ARBA00023012"/>
    </source>
</evidence>
<proteinExistence type="predicted"/>
<feature type="transmembrane region" description="Helical" evidence="9">
    <location>
        <begin position="106"/>
        <end position="126"/>
    </location>
</feature>
<dbReference type="Pfam" id="PF07730">
    <property type="entry name" value="HisKA_3"/>
    <property type="match status" value="1"/>
</dbReference>
<keyword evidence="4" id="KW-0808">Transferase</keyword>
<dbReference type="EC" id="2.7.13.3" evidence="2"/>
<dbReference type="Gene3D" id="1.20.5.1930">
    <property type="match status" value="1"/>
</dbReference>
<name>A0ABQ2HSW4_9PSEU</name>
<dbReference type="Proteomes" id="UP000597656">
    <property type="component" value="Unassembled WGS sequence"/>
</dbReference>
<gene>
    <name evidence="11" type="ORF">GCM10011609_26530</name>
</gene>
<evidence type="ECO:0000259" key="10">
    <source>
        <dbReference type="Pfam" id="PF07730"/>
    </source>
</evidence>
<dbReference type="RefSeq" id="WP_229693334.1">
    <property type="nucleotide sequence ID" value="NZ_BMNC01000003.1"/>
</dbReference>
<keyword evidence="5" id="KW-0547">Nucleotide-binding</keyword>
<evidence type="ECO:0000256" key="4">
    <source>
        <dbReference type="ARBA" id="ARBA00022679"/>
    </source>
</evidence>
<feature type="transmembrane region" description="Helical" evidence="9">
    <location>
        <begin position="45"/>
        <end position="66"/>
    </location>
</feature>
<evidence type="ECO:0000256" key="1">
    <source>
        <dbReference type="ARBA" id="ARBA00000085"/>
    </source>
</evidence>
<evidence type="ECO:0000256" key="9">
    <source>
        <dbReference type="SAM" id="Phobius"/>
    </source>
</evidence>
<sequence>MPELLPRPWSRVWRYLLAAAVGAAAWCAQTAVVLSGPLTQPQQDVVGAVLVLDLLCGAVVLALLPLRRRHPLLVACLTSAACAVSVASTGPAALAVASMAARRQRVPVAVAATVFLTGAVVSESLYRPRFLFAEGGVFESVGGVVLSGAFFAAAVVAGYYVAARRELVGSLSERALTAEREQALTARVARDAERNRIAREMHDVLAHRISMVALHAGALTYREDLDRRQTAAAAHTIQENARLALAELREVLGVLRADGAAEDSAEPPQPTLAQLPALLADAREAGSAVRLDNGGLVGRQFPETLSRTAFRIVQEALTNARRHAPGEPVVVRLSGAAGGVLEVEIRNPLGDRVSAAPSPSPGVGLLGLSERAALAGGTVTHGPRPDGSFVVTARLPWQS</sequence>
<evidence type="ECO:0000256" key="2">
    <source>
        <dbReference type="ARBA" id="ARBA00012438"/>
    </source>
</evidence>
<comment type="caution">
    <text evidence="11">The sequence shown here is derived from an EMBL/GenBank/DDBJ whole genome shotgun (WGS) entry which is preliminary data.</text>
</comment>
<dbReference type="Gene3D" id="3.30.565.10">
    <property type="entry name" value="Histidine kinase-like ATPase, C-terminal domain"/>
    <property type="match status" value="1"/>
</dbReference>
<keyword evidence="9" id="KW-0472">Membrane</keyword>
<keyword evidence="9" id="KW-0812">Transmembrane</keyword>
<evidence type="ECO:0000256" key="5">
    <source>
        <dbReference type="ARBA" id="ARBA00022741"/>
    </source>
</evidence>
<keyword evidence="12" id="KW-1185">Reference proteome</keyword>
<accession>A0ABQ2HSW4</accession>
<reference evidence="12" key="1">
    <citation type="journal article" date="2019" name="Int. J. Syst. Evol. Microbiol.">
        <title>The Global Catalogue of Microorganisms (GCM) 10K type strain sequencing project: providing services to taxonomists for standard genome sequencing and annotation.</title>
        <authorList>
            <consortium name="The Broad Institute Genomics Platform"/>
            <consortium name="The Broad Institute Genome Sequencing Center for Infectious Disease"/>
            <person name="Wu L."/>
            <person name="Ma J."/>
        </authorList>
    </citation>
    <scope>NUCLEOTIDE SEQUENCE [LARGE SCALE GENOMIC DNA]</scope>
    <source>
        <strain evidence="12">CGMCC 4.7319</strain>
    </source>
</reference>
<dbReference type="PANTHER" id="PTHR24421">
    <property type="entry name" value="NITRATE/NITRITE SENSOR PROTEIN NARX-RELATED"/>
    <property type="match status" value="1"/>
</dbReference>
<feature type="transmembrane region" description="Helical" evidence="9">
    <location>
        <begin position="73"/>
        <end position="100"/>
    </location>
</feature>
<keyword evidence="7" id="KW-0067">ATP-binding</keyword>
<feature type="domain" description="Signal transduction histidine kinase subgroup 3 dimerisation and phosphoacceptor" evidence="10">
    <location>
        <begin position="193"/>
        <end position="258"/>
    </location>
</feature>
<dbReference type="PANTHER" id="PTHR24421:SF10">
    <property type="entry name" value="NITRATE_NITRITE SENSOR PROTEIN NARQ"/>
    <property type="match status" value="1"/>
</dbReference>
<organism evidence="11 12">
    <name type="scientific">Lentzea pudingi</name>
    <dbReference type="NCBI Taxonomy" id="1789439"/>
    <lineage>
        <taxon>Bacteria</taxon>
        <taxon>Bacillati</taxon>
        <taxon>Actinomycetota</taxon>
        <taxon>Actinomycetes</taxon>
        <taxon>Pseudonocardiales</taxon>
        <taxon>Pseudonocardiaceae</taxon>
        <taxon>Lentzea</taxon>
    </lineage>
</organism>
<keyword evidence="8" id="KW-0902">Two-component regulatory system</keyword>
<feature type="transmembrane region" description="Helical" evidence="9">
    <location>
        <begin position="138"/>
        <end position="162"/>
    </location>
</feature>
<evidence type="ECO:0000313" key="11">
    <source>
        <dbReference type="EMBL" id="GGM88473.1"/>
    </source>
</evidence>
<keyword evidence="3" id="KW-0597">Phosphoprotein</keyword>
<evidence type="ECO:0000256" key="3">
    <source>
        <dbReference type="ARBA" id="ARBA00022553"/>
    </source>
</evidence>
<dbReference type="InterPro" id="IPR036890">
    <property type="entry name" value="HATPase_C_sf"/>
</dbReference>
<keyword evidence="9" id="KW-1133">Transmembrane helix</keyword>
<comment type="catalytic activity">
    <reaction evidence="1">
        <text>ATP + protein L-histidine = ADP + protein N-phospho-L-histidine.</text>
        <dbReference type="EC" id="2.7.13.3"/>
    </reaction>
</comment>
<protein>
    <recommendedName>
        <fullName evidence="2">histidine kinase</fullName>
        <ecNumber evidence="2">2.7.13.3</ecNumber>
    </recommendedName>
</protein>
<keyword evidence="6" id="KW-0418">Kinase</keyword>
<dbReference type="CDD" id="cd16917">
    <property type="entry name" value="HATPase_UhpB-NarQ-NarX-like"/>
    <property type="match status" value="1"/>
</dbReference>
<evidence type="ECO:0000256" key="6">
    <source>
        <dbReference type="ARBA" id="ARBA00022777"/>
    </source>
</evidence>
<dbReference type="SUPFAM" id="SSF55874">
    <property type="entry name" value="ATPase domain of HSP90 chaperone/DNA topoisomerase II/histidine kinase"/>
    <property type="match status" value="1"/>
</dbReference>
<dbReference type="InterPro" id="IPR011712">
    <property type="entry name" value="Sig_transdc_His_kin_sub3_dim/P"/>
</dbReference>
<evidence type="ECO:0000313" key="12">
    <source>
        <dbReference type="Proteomes" id="UP000597656"/>
    </source>
</evidence>
<evidence type="ECO:0000256" key="7">
    <source>
        <dbReference type="ARBA" id="ARBA00022840"/>
    </source>
</evidence>